<keyword evidence="12 15" id="KW-0472">Membrane</keyword>
<evidence type="ECO:0000259" key="17">
    <source>
        <dbReference type="Pfam" id="PF03717"/>
    </source>
</evidence>
<dbReference type="GO" id="GO:0016740">
    <property type="term" value="F:transferase activity"/>
    <property type="evidence" value="ECO:0007669"/>
    <property type="project" value="UniProtKB-KW"/>
</dbReference>
<keyword evidence="13" id="KW-0961">Cell wall biogenesis/degradation</keyword>
<feature type="domain" description="Penicillin-binding protein dimerisation" evidence="17">
    <location>
        <begin position="63"/>
        <end position="234"/>
    </location>
</feature>
<keyword evidence="3" id="KW-1003">Cell membrane</keyword>
<keyword evidence="6" id="KW-0645">Protease</keyword>
<dbReference type="GO" id="GO:0009002">
    <property type="term" value="F:serine-type D-Ala-D-Ala carboxypeptidase activity"/>
    <property type="evidence" value="ECO:0007669"/>
    <property type="project" value="InterPro"/>
</dbReference>
<evidence type="ECO:0000256" key="7">
    <source>
        <dbReference type="ARBA" id="ARBA00022692"/>
    </source>
</evidence>
<evidence type="ECO:0000256" key="14">
    <source>
        <dbReference type="SAM" id="MobiDB-lite"/>
    </source>
</evidence>
<feature type="region of interest" description="Disordered" evidence="14">
    <location>
        <begin position="613"/>
        <end position="661"/>
    </location>
</feature>
<dbReference type="Proteomes" id="UP000315751">
    <property type="component" value="Unassembled WGS sequence"/>
</dbReference>
<evidence type="ECO:0000256" key="10">
    <source>
        <dbReference type="ARBA" id="ARBA00022984"/>
    </source>
</evidence>
<keyword evidence="10" id="KW-0573">Peptidoglycan synthesis</keyword>
<dbReference type="GO" id="GO:0071555">
    <property type="term" value="P:cell wall organization"/>
    <property type="evidence" value="ECO:0007669"/>
    <property type="project" value="UniProtKB-KW"/>
</dbReference>
<keyword evidence="11 15" id="KW-1133">Transmembrane helix</keyword>
<dbReference type="InterPro" id="IPR036138">
    <property type="entry name" value="PBP_dimer_sf"/>
</dbReference>
<evidence type="ECO:0000259" key="16">
    <source>
        <dbReference type="Pfam" id="PF00905"/>
    </source>
</evidence>
<dbReference type="AlphaFoldDB" id="A0A560GPH3"/>
<dbReference type="GO" id="GO:0008658">
    <property type="term" value="F:penicillin binding"/>
    <property type="evidence" value="ECO:0007669"/>
    <property type="project" value="InterPro"/>
</dbReference>
<organism evidence="18 19">
    <name type="scientific">Nitrospirillum amazonense</name>
    <dbReference type="NCBI Taxonomy" id="28077"/>
    <lineage>
        <taxon>Bacteria</taxon>
        <taxon>Pseudomonadati</taxon>
        <taxon>Pseudomonadota</taxon>
        <taxon>Alphaproteobacteria</taxon>
        <taxon>Rhodospirillales</taxon>
        <taxon>Azospirillaceae</taxon>
        <taxon>Nitrospirillum</taxon>
    </lineage>
</organism>
<dbReference type="GO" id="GO:0006508">
    <property type="term" value="P:proteolysis"/>
    <property type="evidence" value="ECO:0007669"/>
    <property type="project" value="UniProtKB-KW"/>
</dbReference>
<dbReference type="RefSeq" id="WP_246130842.1">
    <property type="nucleotide sequence ID" value="NZ_VITR01000018.1"/>
</dbReference>
<dbReference type="GO" id="GO:0009252">
    <property type="term" value="P:peptidoglycan biosynthetic process"/>
    <property type="evidence" value="ECO:0007669"/>
    <property type="project" value="UniProtKB-KW"/>
</dbReference>
<evidence type="ECO:0000256" key="3">
    <source>
        <dbReference type="ARBA" id="ARBA00022475"/>
    </source>
</evidence>
<dbReference type="Gene3D" id="3.90.1310.10">
    <property type="entry name" value="Penicillin-binding protein 2a (Domain 2)"/>
    <property type="match status" value="1"/>
</dbReference>
<dbReference type="GO" id="GO:0005886">
    <property type="term" value="C:plasma membrane"/>
    <property type="evidence" value="ECO:0007669"/>
    <property type="project" value="UniProtKB-SubCell"/>
</dbReference>
<dbReference type="InterPro" id="IPR012338">
    <property type="entry name" value="Beta-lactam/transpept-like"/>
</dbReference>
<dbReference type="PANTHER" id="PTHR30627">
    <property type="entry name" value="PEPTIDOGLYCAN D,D-TRANSPEPTIDASE"/>
    <property type="match status" value="1"/>
</dbReference>
<evidence type="ECO:0000256" key="6">
    <source>
        <dbReference type="ARBA" id="ARBA00022670"/>
    </source>
</evidence>
<evidence type="ECO:0000256" key="8">
    <source>
        <dbReference type="ARBA" id="ARBA00022801"/>
    </source>
</evidence>
<accession>A0A560GPH3</accession>
<dbReference type="SUPFAM" id="SSF56519">
    <property type="entry name" value="Penicillin binding protein dimerisation domain"/>
    <property type="match status" value="1"/>
</dbReference>
<dbReference type="Pfam" id="PF03717">
    <property type="entry name" value="PBP_dimer"/>
    <property type="match status" value="1"/>
</dbReference>
<dbReference type="InterPro" id="IPR017790">
    <property type="entry name" value="Penicillin-binding_protein_2"/>
</dbReference>
<dbReference type="PANTHER" id="PTHR30627:SF2">
    <property type="entry name" value="PEPTIDOGLYCAN D,D-TRANSPEPTIDASE MRDA"/>
    <property type="match status" value="1"/>
</dbReference>
<gene>
    <name evidence="18" type="ORF">FBZ90_11893</name>
</gene>
<keyword evidence="8" id="KW-0378">Hydrolase</keyword>
<dbReference type="InterPro" id="IPR050515">
    <property type="entry name" value="Beta-lactam/transpept"/>
</dbReference>
<sequence length="661" mass="71343">MFNAIDRDAERQRVMNRRTLVLGGLKAGALSALVARLYYLQVLEGDHYTTLAEDNRISLRLLAPSRGIIVDRAGVPLAVNEQNFRAVLVSERTDDVDETLDKVVKLLPLTDADRRRILRDVDRLRSFAPVTLRENLTWDQVSAIEVNLPDLPGVSIEVGQVRSYPFGEQAAHILGYVGVVSEQELQNARDPLLSLPGFRIGKSGIERKHDLALRGTAGTSQLEVNAVGRVVRELARNDGQPGHQVTLTIDAKLQYYAQQRLAEHESAAAVVLDVQTGGVLALASHPSFDPNQFAMGIPQDLYDSLIKNEASPLTNKVVAGHYAPGSTFKPMTALAGLEAGVDPTHRVFCPGHYDFGGHTFHCYKKGGHGSVDMHDAIRMSCDVYFYDLARRIGVDRIADMARRFGLGERTDLDLPGEKNGIIPDTKWKRRTYKENWYDGETLSVAIGQGYVTATPIQLAVMCARLASGGKAVKPHLTKAVEQEYTEQTVWPDIGVKPEFIQRILAGMAGVTSAGGTAYAARITQPGMEMGGKSGTAQVKRITMAERNAGLLKAERPWKDRDNALFIAFAPVQAPRYACAVIVEHGVGGSSVAAPIARDLLLEIQLMEAARAQQADASPAAGPAPGDAPTASGQAIPSAQPAAPPLTRVTSVPAAPGEGTPQ</sequence>
<evidence type="ECO:0000256" key="1">
    <source>
        <dbReference type="ARBA" id="ARBA00004167"/>
    </source>
</evidence>
<comment type="subcellular location">
    <subcellularLocation>
        <location evidence="2">Cell membrane</location>
    </subcellularLocation>
    <subcellularLocation>
        <location evidence="1">Membrane</location>
        <topology evidence="1">Single-pass membrane protein</topology>
    </subcellularLocation>
</comment>
<feature type="domain" description="Penicillin-binding protein transpeptidase" evidence="16">
    <location>
        <begin position="268"/>
        <end position="600"/>
    </location>
</feature>
<dbReference type="Gene3D" id="3.40.710.10">
    <property type="entry name" value="DD-peptidase/beta-lactamase superfamily"/>
    <property type="match status" value="1"/>
</dbReference>
<keyword evidence="5" id="KW-0121">Carboxypeptidase</keyword>
<keyword evidence="4" id="KW-0997">Cell inner membrane</keyword>
<keyword evidence="18" id="KW-0808">Transferase</keyword>
<evidence type="ECO:0000256" key="2">
    <source>
        <dbReference type="ARBA" id="ARBA00004236"/>
    </source>
</evidence>
<evidence type="ECO:0000313" key="19">
    <source>
        <dbReference type="Proteomes" id="UP000315751"/>
    </source>
</evidence>
<dbReference type="NCBIfam" id="TIGR03423">
    <property type="entry name" value="pbp2_mrdA"/>
    <property type="match status" value="1"/>
</dbReference>
<keyword evidence="7 15" id="KW-0812">Transmembrane</keyword>
<dbReference type="SUPFAM" id="SSF56601">
    <property type="entry name" value="beta-lactamase/transpeptidase-like"/>
    <property type="match status" value="1"/>
</dbReference>
<feature type="transmembrane region" description="Helical" evidence="15">
    <location>
        <begin position="20"/>
        <end position="39"/>
    </location>
</feature>
<dbReference type="InterPro" id="IPR005311">
    <property type="entry name" value="PBP_dimer"/>
</dbReference>
<evidence type="ECO:0000256" key="11">
    <source>
        <dbReference type="ARBA" id="ARBA00022989"/>
    </source>
</evidence>
<keyword evidence="9" id="KW-0133">Cell shape</keyword>
<evidence type="ECO:0000256" key="12">
    <source>
        <dbReference type="ARBA" id="ARBA00023136"/>
    </source>
</evidence>
<dbReference type="GO" id="GO:0008360">
    <property type="term" value="P:regulation of cell shape"/>
    <property type="evidence" value="ECO:0007669"/>
    <property type="project" value="UniProtKB-KW"/>
</dbReference>
<feature type="compositionally biased region" description="Low complexity" evidence="14">
    <location>
        <begin position="613"/>
        <end position="640"/>
    </location>
</feature>
<evidence type="ECO:0000256" key="5">
    <source>
        <dbReference type="ARBA" id="ARBA00022645"/>
    </source>
</evidence>
<evidence type="ECO:0000256" key="13">
    <source>
        <dbReference type="ARBA" id="ARBA00023316"/>
    </source>
</evidence>
<protein>
    <submittedName>
        <fullName evidence="18">Peptidoglycan glycosyltransferase</fullName>
    </submittedName>
</protein>
<dbReference type="Gene3D" id="3.30.1390.30">
    <property type="entry name" value="Penicillin-binding protein 2a, domain 3"/>
    <property type="match status" value="1"/>
</dbReference>
<dbReference type="Pfam" id="PF00905">
    <property type="entry name" value="Transpeptidase"/>
    <property type="match status" value="1"/>
</dbReference>
<evidence type="ECO:0000313" key="18">
    <source>
        <dbReference type="EMBL" id="TWB35893.1"/>
    </source>
</evidence>
<comment type="caution">
    <text evidence="18">The sequence shown here is derived from an EMBL/GenBank/DDBJ whole genome shotgun (WGS) entry which is preliminary data.</text>
</comment>
<name>A0A560GPH3_9PROT</name>
<reference evidence="18 19" key="1">
    <citation type="submission" date="2019-06" db="EMBL/GenBank/DDBJ databases">
        <title>Genomic Encyclopedia of Type Strains, Phase IV (KMG-V): Genome sequencing to study the core and pangenomes of soil and plant-associated prokaryotes.</title>
        <authorList>
            <person name="Whitman W."/>
        </authorList>
    </citation>
    <scope>NUCLEOTIDE SEQUENCE [LARGE SCALE GENOMIC DNA]</scope>
    <source>
        <strain evidence="18 19">BR 11622</strain>
    </source>
</reference>
<dbReference type="EMBL" id="VITR01000018">
    <property type="protein sequence ID" value="TWB35893.1"/>
    <property type="molecule type" value="Genomic_DNA"/>
</dbReference>
<dbReference type="GO" id="GO:0071972">
    <property type="term" value="F:peptidoglycan L,D-transpeptidase activity"/>
    <property type="evidence" value="ECO:0007669"/>
    <property type="project" value="TreeGrafter"/>
</dbReference>
<proteinExistence type="predicted"/>
<dbReference type="InterPro" id="IPR001460">
    <property type="entry name" value="PCN-bd_Tpept"/>
</dbReference>
<evidence type="ECO:0000256" key="15">
    <source>
        <dbReference type="SAM" id="Phobius"/>
    </source>
</evidence>
<evidence type="ECO:0000256" key="9">
    <source>
        <dbReference type="ARBA" id="ARBA00022960"/>
    </source>
</evidence>
<keyword evidence="19" id="KW-1185">Reference proteome</keyword>
<evidence type="ECO:0000256" key="4">
    <source>
        <dbReference type="ARBA" id="ARBA00022519"/>
    </source>
</evidence>